<organism evidence="1 2">
    <name type="scientific">Candidatus Taylorbacteria bacterium RIFCSPLOWO2_12_FULL_43_20</name>
    <dbReference type="NCBI Taxonomy" id="1802332"/>
    <lineage>
        <taxon>Bacteria</taxon>
        <taxon>Candidatus Tayloriibacteriota</taxon>
    </lineage>
</organism>
<dbReference type="Proteomes" id="UP000177269">
    <property type="component" value="Unassembled WGS sequence"/>
</dbReference>
<proteinExistence type="predicted"/>
<sequence length="178" mass="20095">MIFAKKFKIDKVGANAIRNKPFVIVLEGDPYKRYGESSLIIDAETCKRFGIPMSFDLVGCTLICWFESRELPLKFTGSSKKGCVDTDTLTDDDLAICSLRKIERVSTEYRMMPPAKHIDIWHTLELSSGGELYPVTIRGLEETSCPFYHITLELTEKEYQTCKALPPTSVIRVGFSIA</sequence>
<dbReference type="EMBL" id="MHSK01000007">
    <property type="protein sequence ID" value="OHA42695.1"/>
    <property type="molecule type" value="Genomic_DNA"/>
</dbReference>
<evidence type="ECO:0000313" key="1">
    <source>
        <dbReference type="EMBL" id="OHA42695.1"/>
    </source>
</evidence>
<evidence type="ECO:0000313" key="2">
    <source>
        <dbReference type="Proteomes" id="UP000177269"/>
    </source>
</evidence>
<name>A0A1G2P2X6_9BACT</name>
<protein>
    <submittedName>
        <fullName evidence="1">Uncharacterized protein</fullName>
    </submittedName>
</protein>
<comment type="caution">
    <text evidence="1">The sequence shown here is derived from an EMBL/GenBank/DDBJ whole genome shotgun (WGS) entry which is preliminary data.</text>
</comment>
<accession>A0A1G2P2X6</accession>
<reference evidence="1 2" key="1">
    <citation type="journal article" date="2016" name="Nat. Commun.">
        <title>Thousands of microbial genomes shed light on interconnected biogeochemical processes in an aquifer system.</title>
        <authorList>
            <person name="Anantharaman K."/>
            <person name="Brown C.T."/>
            <person name="Hug L.A."/>
            <person name="Sharon I."/>
            <person name="Castelle C.J."/>
            <person name="Probst A.J."/>
            <person name="Thomas B.C."/>
            <person name="Singh A."/>
            <person name="Wilkins M.J."/>
            <person name="Karaoz U."/>
            <person name="Brodie E.L."/>
            <person name="Williams K.H."/>
            <person name="Hubbard S.S."/>
            <person name="Banfield J.F."/>
        </authorList>
    </citation>
    <scope>NUCLEOTIDE SEQUENCE [LARGE SCALE GENOMIC DNA]</scope>
</reference>
<dbReference type="AlphaFoldDB" id="A0A1G2P2X6"/>
<gene>
    <name evidence="1" type="ORF">A3G52_02135</name>
</gene>